<feature type="transmembrane region" description="Helical" evidence="1">
    <location>
        <begin position="141"/>
        <end position="158"/>
    </location>
</feature>
<name>A0A0C1QZG1_9RICK</name>
<keyword evidence="1" id="KW-0812">Transmembrane</keyword>
<sequence>MKVCYIARKKRHRVFTGYAAKDKNSMGWFFGLKLHLVINNRGELMACSITRASTDDRKPLPKLVEKLKGWLFVDKRYLGKSLADELKAQAMEIFTKVRKNMKKRIINKAQKFFLSKRGIIETVIDHLKNCYHIEHSRHRSLVNAFVNIIFSLIAELILF</sequence>
<comment type="caution">
    <text evidence="3">The sequence shown here is derived from an EMBL/GenBank/DDBJ whole genome shotgun (WGS) entry which is preliminary data.</text>
</comment>
<organism evidence="3 4">
    <name type="scientific">Candidatus Jidaibacter acanthamoebae</name>
    <dbReference type="NCBI Taxonomy" id="86105"/>
    <lineage>
        <taxon>Bacteria</taxon>
        <taxon>Pseudomonadati</taxon>
        <taxon>Pseudomonadota</taxon>
        <taxon>Alphaproteobacteria</taxon>
        <taxon>Rickettsiales</taxon>
        <taxon>Candidatus Midichloriaceae</taxon>
        <taxon>Candidatus Jidaibacter</taxon>
    </lineage>
</organism>
<dbReference type="OrthoDB" id="9774608at2"/>
<keyword evidence="1" id="KW-1133">Transmembrane helix</keyword>
<dbReference type="RefSeq" id="WP_084212807.1">
    <property type="nucleotide sequence ID" value="NZ_JSWE01000096.1"/>
</dbReference>
<dbReference type="NCBIfam" id="NF033520">
    <property type="entry name" value="transpos_IS982"/>
    <property type="match status" value="1"/>
</dbReference>
<protein>
    <submittedName>
        <fullName evidence="3">Transposase, IS4 family</fullName>
    </submittedName>
</protein>
<proteinExistence type="predicted"/>
<dbReference type="AlphaFoldDB" id="A0A0C1QZG1"/>
<evidence type="ECO:0000313" key="3">
    <source>
        <dbReference type="EMBL" id="KIE05425.1"/>
    </source>
</evidence>
<keyword evidence="4" id="KW-1185">Reference proteome</keyword>
<feature type="domain" description="Transposase DDE" evidence="2">
    <location>
        <begin position="1"/>
        <end position="140"/>
    </location>
</feature>
<gene>
    <name evidence="3" type="ORF">NF27_DT01990</name>
</gene>
<evidence type="ECO:0000259" key="2">
    <source>
        <dbReference type="Pfam" id="PF13612"/>
    </source>
</evidence>
<dbReference type="Proteomes" id="UP000031258">
    <property type="component" value="Unassembled WGS sequence"/>
</dbReference>
<dbReference type="Pfam" id="PF13612">
    <property type="entry name" value="DDE_Tnp_1_3"/>
    <property type="match status" value="1"/>
</dbReference>
<dbReference type="EMBL" id="JSWE01000096">
    <property type="protein sequence ID" value="KIE05425.1"/>
    <property type="molecule type" value="Genomic_DNA"/>
</dbReference>
<keyword evidence="1" id="KW-0472">Membrane</keyword>
<dbReference type="InterPro" id="IPR025668">
    <property type="entry name" value="Tnp_DDE_dom"/>
</dbReference>
<evidence type="ECO:0000256" key="1">
    <source>
        <dbReference type="SAM" id="Phobius"/>
    </source>
</evidence>
<evidence type="ECO:0000313" key="4">
    <source>
        <dbReference type="Proteomes" id="UP000031258"/>
    </source>
</evidence>
<reference evidence="3 4" key="1">
    <citation type="submission" date="2014-11" db="EMBL/GenBank/DDBJ databases">
        <title>A Rickettsiales Symbiont of Amoebae With Ancient Features.</title>
        <authorList>
            <person name="Schulz F."/>
            <person name="Martijn J."/>
            <person name="Wascher F."/>
            <person name="Kostanjsek R."/>
            <person name="Ettema T.J."/>
            <person name="Horn M."/>
        </authorList>
    </citation>
    <scope>NUCLEOTIDE SEQUENCE [LARGE SCALE GENOMIC DNA]</scope>
    <source>
        <strain evidence="3 4">UWC36</strain>
    </source>
</reference>
<accession>A0A0C1QZG1</accession>
<dbReference type="STRING" id="86105.NF27_DT01990"/>